<evidence type="ECO:0000256" key="2">
    <source>
        <dbReference type="ARBA" id="ARBA00023002"/>
    </source>
</evidence>
<sequence>MRIAGGGHMRDWLALHDRPALVVGAGGLGGASAVSLAAQGARVALVDVDERRLEAVVRAAKEAGGEGTVEPIACDIRSAERCRAVVDEAVRLVGTPQVFLHAVGRNVRRPVLDLGDADWADLLELNLSTAYWLGQQVGRLMVAAGYGRMVFVSSVSGLLAHADHAPYAATKGGLNQLVRVMAREWAASGVTVNAVAPGYIETDLTKDHLDRNGNRETLAGLVPARRLGVPEEVADAVTFLASDRAGFITGQVLYVDGGRVLV</sequence>
<dbReference type="Gene3D" id="3.40.50.720">
    <property type="entry name" value="NAD(P)-binding Rossmann-like Domain"/>
    <property type="match status" value="1"/>
</dbReference>
<dbReference type="PROSITE" id="PS00061">
    <property type="entry name" value="ADH_SHORT"/>
    <property type="match status" value="1"/>
</dbReference>
<dbReference type="EMBL" id="BAABAT010000002">
    <property type="protein sequence ID" value="GAA4245245.1"/>
    <property type="molecule type" value="Genomic_DNA"/>
</dbReference>
<evidence type="ECO:0000313" key="3">
    <source>
        <dbReference type="EMBL" id="GAA4245245.1"/>
    </source>
</evidence>
<gene>
    <name evidence="3" type="ORF">GCM10022255_011800</name>
</gene>
<comment type="similarity">
    <text evidence="1">Belongs to the short-chain dehydrogenases/reductases (SDR) family.</text>
</comment>
<reference evidence="4" key="1">
    <citation type="journal article" date="2019" name="Int. J. Syst. Evol. Microbiol.">
        <title>The Global Catalogue of Microorganisms (GCM) 10K type strain sequencing project: providing services to taxonomists for standard genome sequencing and annotation.</title>
        <authorList>
            <consortium name="The Broad Institute Genomics Platform"/>
            <consortium name="The Broad Institute Genome Sequencing Center for Infectious Disease"/>
            <person name="Wu L."/>
            <person name="Ma J."/>
        </authorList>
    </citation>
    <scope>NUCLEOTIDE SEQUENCE [LARGE SCALE GENOMIC DNA]</scope>
    <source>
        <strain evidence="4">JCM 17441</strain>
    </source>
</reference>
<comment type="caution">
    <text evidence="3">The sequence shown here is derived from an EMBL/GenBank/DDBJ whole genome shotgun (WGS) entry which is preliminary data.</text>
</comment>
<dbReference type="InterPro" id="IPR036291">
    <property type="entry name" value="NAD(P)-bd_dom_sf"/>
</dbReference>
<name>A0ABP8CZE5_9ACTN</name>
<dbReference type="Pfam" id="PF13561">
    <property type="entry name" value="adh_short_C2"/>
    <property type="match status" value="1"/>
</dbReference>
<dbReference type="Proteomes" id="UP001500620">
    <property type="component" value="Unassembled WGS sequence"/>
</dbReference>
<evidence type="ECO:0000313" key="4">
    <source>
        <dbReference type="Proteomes" id="UP001500620"/>
    </source>
</evidence>
<dbReference type="PRINTS" id="PR00081">
    <property type="entry name" value="GDHRDH"/>
</dbReference>
<organism evidence="3 4">
    <name type="scientific">Dactylosporangium darangshiense</name>
    <dbReference type="NCBI Taxonomy" id="579108"/>
    <lineage>
        <taxon>Bacteria</taxon>
        <taxon>Bacillati</taxon>
        <taxon>Actinomycetota</taxon>
        <taxon>Actinomycetes</taxon>
        <taxon>Micromonosporales</taxon>
        <taxon>Micromonosporaceae</taxon>
        <taxon>Dactylosporangium</taxon>
    </lineage>
</organism>
<keyword evidence="4" id="KW-1185">Reference proteome</keyword>
<protein>
    <submittedName>
        <fullName evidence="3">SDR family oxidoreductase</fullName>
    </submittedName>
</protein>
<proteinExistence type="inferred from homology"/>
<dbReference type="PANTHER" id="PTHR42760">
    <property type="entry name" value="SHORT-CHAIN DEHYDROGENASES/REDUCTASES FAMILY MEMBER"/>
    <property type="match status" value="1"/>
</dbReference>
<accession>A0ABP8CZE5</accession>
<keyword evidence="2" id="KW-0560">Oxidoreductase</keyword>
<dbReference type="CDD" id="cd05233">
    <property type="entry name" value="SDR_c"/>
    <property type="match status" value="1"/>
</dbReference>
<dbReference type="InterPro" id="IPR002347">
    <property type="entry name" value="SDR_fam"/>
</dbReference>
<evidence type="ECO:0000256" key="1">
    <source>
        <dbReference type="ARBA" id="ARBA00006484"/>
    </source>
</evidence>
<dbReference type="PANTHER" id="PTHR42760:SF133">
    <property type="entry name" value="3-OXOACYL-[ACYL-CARRIER-PROTEIN] REDUCTASE"/>
    <property type="match status" value="1"/>
</dbReference>
<dbReference type="SUPFAM" id="SSF51735">
    <property type="entry name" value="NAD(P)-binding Rossmann-fold domains"/>
    <property type="match status" value="1"/>
</dbReference>
<dbReference type="InterPro" id="IPR020904">
    <property type="entry name" value="Sc_DH/Rdtase_CS"/>
</dbReference>